<sequence length="46" mass="5541">MRAFRLRKKKRPEAHARRPIEWIERSSHVAFRDAVAPSVRSRCERP</sequence>
<accession>A0A0P0R7W9</accession>
<dbReference type="EMBL" id="CP012746">
    <property type="protein sequence ID" value="ALL64312.1"/>
    <property type="molecule type" value="Genomic_DNA"/>
</dbReference>
<dbReference type="AlphaFoldDB" id="A0A0P0R7W9"/>
<name>A0A0P0R7W9_9BURK</name>
<organism evidence="1 2">
    <name type="scientific">Paraburkholderia caribensis MBA4</name>
    <dbReference type="NCBI Taxonomy" id="1323664"/>
    <lineage>
        <taxon>Bacteria</taxon>
        <taxon>Pseudomonadati</taxon>
        <taxon>Pseudomonadota</taxon>
        <taxon>Betaproteobacteria</taxon>
        <taxon>Burkholderiales</taxon>
        <taxon>Burkholderiaceae</taxon>
        <taxon>Paraburkholderia</taxon>
    </lineage>
</organism>
<protein>
    <submittedName>
        <fullName evidence="1">Uncharacterized protein</fullName>
    </submittedName>
</protein>
<dbReference type="Proteomes" id="UP000019146">
    <property type="component" value="Chromosome 1"/>
</dbReference>
<evidence type="ECO:0000313" key="2">
    <source>
        <dbReference type="Proteomes" id="UP000019146"/>
    </source>
</evidence>
<reference evidence="1 2" key="1">
    <citation type="journal article" date="2014" name="Genome Announc.">
        <title>Draft Genome Sequence of the Haloacid-Degrading Burkholderia caribensis Strain MBA4.</title>
        <authorList>
            <person name="Pan Y."/>
            <person name="Kong K.F."/>
            <person name="Tsang J.S."/>
        </authorList>
    </citation>
    <scope>NUCLEOTIDE SEQUENCE [LARGE SCALE GENOMIC DNA]</scope>
    <source>
        <strain evidence="1 2">MBA4</strain>
    </source>
</reference>
<evidence type="ECO:0000313" key="1">
    <source>
        <dbReference type="EMBL" id="ALL64312.1"/>
    </source>
</evidence>
<dbReference type="KEGG" id="bcai:K788_0007798"/>
<proteinExistence type="predicted"/>
<gene>
    <name evidence="1" type="ORF">K788_0007798</name>
</gene>